<keyword evidence="3" id="KW-0805">Transcription regulation</keyword>
<dbReference type="InterPro" id="IPR036388">
    <property type="entry name" value="WH-like_DNA-bd_sf"/>
</dbReference>
<dbReference type="GO" id="GO:0000156">
    <property type="term" value="F:phosphorelay response regulator activity"/>
    <property type="evidence" value="ECO:0007669"/>
    <property type="project" value="TreeGrafter"/>
</dbReference>
<dbReference type="CDD" id="cd00383">
    <property type="entry name" value="trans_reg_C"/>
    <property type="match status" value="1"/>
</dbReference>
<evidence type="ECO:0000256" key="4">
    <source>
        <dbReference type="ARBA" id="ARBA00023125"/>
    </source>
</evidence>
<feature type="DNA-binding region" description="OmpR/PhoB-type" evidence="7">
    <location>
        <begin position="139"/>
        <end position="239"/>
    </location>
</feature>
<dbReference type="Gene3D" id="3.40.50.2300">
    <property type="match status" value="1"/>
</dbReference>
<keyword evidence="4 7" id="KW-0238">DNA-binding</keyword>
<dbReference type="InterPro" id="IPR001789">
    <property type="entry name" value="Sig_transdc_resp-reg_receiver"/>
</dbReference>
<dbReference type="PANTHER" id="PTHR48111">
    <property type="entry name" value="REGULATOR OF RPOS"/>
    <property type="match status" value="1"/>
</dbReference>
<evidence type="ECO:0000256" key="7">
    <source>
        <dbReference type="PROSITE-ProRule" id="PRU01091"/>
    </source>
</evidence>
<evidence type="ECO:0000313" key="11">
    <source>
        <dbReference type="Proteomes" id="UP000199239"/>
    </source>
</evidence>
<dbReference type="SMART" id="SM00448">
    <property type="entry name" value="REC"/>
    <property type="match status" value="1"/>
</dbReference>
<dbReference type="STRING" id="394264.SAMN04488040_0903"/>
<evidence type="ECO:0000256" key="2">
    <source>
        <dbReference type="ARBA" id="ARBA00023012"/>
    </source>
</evidence>
<dbReference type="SUPFAM" id="SSF52172">
    <property type="entry name" value="CheY-like"/>
    <property type="match status" value="1"/>
</dbReference>
<evidence type="ECO:0000256" key="3">
    <source>
        <dbReference type="ARBA" id="ARBA00023015"/>
    </source>
</evidence>
<name>A0A1I6QSS2_9RHOB</name>
<sequence>MTQKRILVVDDDLKIRTLLRRCLEGDGYHVDEATNSQEVRDAFGAGMPDLVTLDLNLGDEDGLNIARDIRRDHEVPIIMVTGKDDVIDRVVGLELGADDYLTKPFHVREVLARVHSVLRRAERHAPVKADASPKTPQNDGLLDLDGLKIGLDQMLLVDRAGQHSELTTADFKLLAAFLNNPQKPLSRDRLMDLIGGHDWAPLDRTIDNQVARLRKKIERDVSRPVLIKTVRGIGYMLTARAVDQGAVSSNTA</sequence>
<dbReference type="PROSITE" id="PS51755">
    <property type="entry name" value="OMPR_PHOB"/>
    <property type="match status" value="1"/>
</dbReference>
<proteinExistence type="predicted"/>
<dbReference type="InterPro" id="IPR016032">
    <property type="entry name" value="Sig_transdc_resp-reg_C-effctor"/>
</dbReference>
<dbReference type="Gene3D" id="1.10.10.10">
    <property type="entry name" value="Winged helix-like DNA-binding domain superfamily/Winged helix DNA-binding domain"/>
    <property type="match status" value="1"/>
</dbReference>
<dbReference type="GO" id="GO:0032993">
    <property type="term" value="C:protein-DNA complex"/>
    <property type="evidence" value="ECO:0007669"/>
    <property type="project" value="TreeGrafter"/>
</dbReference>
<organism evidence="10 11">
    <name type="scientific">Sulfitobacter marinus</name>
    <dbReference type="NCBI Taxonomy" id="394264"/>
    <lineage>
        <taxon>Bacteria</taxon>
        <taxon>Pseudomonadati</taxon>
        <taxon>Pseudomonadota</taxon>
        <taxon>Alphaproteobacteria</taxon>
        <taxon>Rhodobacterales</taxon>
        <taxon>Roseobacteraceae</taxon>
        <taxon>Sulfitobacter</taxon>
    </lineage>
</organism>
<evidence type="ECO:0000256" key="5">
    <source>
        <dbReference type="ARBA" id="ARBA00023163"/>
    </source>
</evidence>
<evidence type="ECO:0000256" key="1">
    <source>
        <dbReference type="ARBA" id="ARBA00022553"/>
    </source>
</evidence>
<feature type="domain" description="OmpR/PhoB-type" evidence="9">
    <location>
        <begin position="139"/>
        <end position="239"/>
    </location>
</feature>
<dbReference type="CDD" id="cd17574">
    <property type="entry name" value="REC_OmpR"/>
    <property type="match status" value="1"/>
</dbReference>
<dbReference type="OrthoDB" id="9802426at2"/>
<dbReference type="RefSeq" id="WP_093915091.1">
    <property type="nucleotide sequence ID" value="NZ_FPAJ01000001.1"/>
</dbReference>
<dbReference type="PANTHER" id="PTHR48111:SF4">
    <property type="entry name" value="DNA-BINDING DUAL TRANSCRIPTIONAL REGULATOR OMPR"/>
    <property type="match status" value="1"/>
</dbReference>
<feature type="modified residue" description="4-aspartylphosphate" evidence="6">
    <location>
        <position position="54"/>
    </location>
</feature>
<dbReference type="InterPro" id="IPR039420">
    <property type="entry name" value="WalR-like"/>
</dbReference>
<dbReference type="InterPro" id="IPR001867">
    <property type="entry name" value="OmpR/PhoB-type_DNA-bd"/>
</dbReference>
<evidence type="ECO:0000256" key="6">
    <source>
        <dbReference type="PROSITE-ProRule" id="PRU00169"/>
    </source>
</evidence>
<keyword evidence="1 6" id="KW-0597">Phosphoprotein</keyword>
<keyword evidence="2" id="KW-0902">Two-component regulatory system</keyword>
<evidence type="ECO:0000259" key="9">
    <source>
        <dbReference type="PROSITE" id="PS51755"/>
    </source>
</evidence>
<accession>A0A1I6QSS2</accession>
<dbReference type="GO" id="GO:0005829">
    <property type="term" value="C:cytosol"/>
    <property type="evidence" value="ECO:0007669"/>
    <property type="project" value="TreeGrafter"/>
</dbReference>
<protein>
    <submittedName>
        <fullName evidence="10">DNA-binding response regulator, OmpR family, contains REC and winged-helix (WHTH) domain</fullName>
    </submittedName>
</protein>
<gene>
    <name evidence="10" type="ORF">SAMN04488040_0903</name>
</gene>
<keyword evidence="5" id="KW-0804">Transcription</keyword>
<dbReference type="InterPro" id="IPR011006">
    <property type="entry name" value="CheY-like_superfamily"/>
</dbReference>
<dbReference type="Proteomes" id="UP000199239">
    <property type="component" value="Unassembled WGS sequence"/>
</dbReference>
<dbReference type="Pfam" id="PF00486">
    <property type="entry name" value="Trans_reg_C"/>
    <property type="match status" value="1"/>
</dbReference>
<dbReference type="AlphaFoldDB" id="A0A1I6QSS2"/>
<keyword evidence="11" id="KW-1185">Reference proteome</keyword>
<dbReference type="SMART" id="SM00862">
    <property type="entry name" value="Trans_reg_C"/>
    <property type="match status" value="1"/>
</dbReference>
<reference evidence="11" key="1">
    <citation type="submission" date="2016-10" db="EMBL/GenBank/DDBJ databases">
        <authorList>
            <person name="Varghese N."/>
            <person name="Submissions S."/>
        </authorList>
    </citation>
    <scope>NUCLEOTIDE SEQUENCE [LARGE SCALE GENOMIC DNA]</scope>
    <source>
        <strain evidence="11">DSM 23422</strain>
    </source>
</reference>
<dbReference type="SUPFAM" id="SSF46894">
    <property type="entry name" value="C-terminal effector domain of the bipartite response regulators"/>
    <property type="match status" value="1"/>
</dbReference>
<feature type="domain" description="Response regulatory" evidence="8">
    <location>
        <begin position="5"/>
        <end position="118"/>
    </location>
</feature>
<dbReference type="EMBL" id="FPAJ01000001">
    <property type="protein sequence ID" value="SFS55382.1"/>
    <property type="molecule type" value="Genomic_DNA"/>
</dbReference>
<dbReference type="PROSITE" id="PS50110">
    <property type="entry name" value="RESPONSE_REGULATORY"/>
    <property type="match status" value="1"/>
</dbReference>
<dbReference type="GO" id="GO:0000976">
    <property type="term" value="F:transcription cis-regulatory region binding"/>
    <property type="evidence" value="ECO:0007669"/>
    <property type="project" value="TreeGrafter"/>
</dbReference>
<dbReference type="Pfam" id="PF00072">
    <property type="entry name" value="Response_reg"/>
    <property type="match status" value="1"/>
</dbReference>
<dbReference type="Gene3D" id="6.10.250.690">
    <property type="match status" value="1"/>
</dbReference>
<dbReference type="GO" id="GO:0006355">
    <property type="term" value="P:regulation of DNA-templated transcription"/>
    <property type="evidence" value="ECO:0007669"/>
    <property type="project" value="InterPro"/>
</dbReference>
<evidence type="ECO:0000313" key="10">
    <source>
        <dbReference type="EMBL" id="SFS55382.1"/>
    </source>
</evidence>
<evidence type="ECO:0000259" key="8">
    <source>
        <dbReference type="PROSITE" id="PS50110"/>
    </source>
</evidence>